<dbReference type="Proteomes" id="UP001083770">
    <property type="component" value="Unassembled WGS sequence"/>
</dbReference>
<evidence type="ECO:0000313" key="3">
    <source>
        <dbReference type="EMBL" id="MCZ4298548.1"/>
    </source>
</evidence>
<gene>
    <name evidence="3" type="ORF">O4G74_10800</name>
</gene>
<name>A0ABT4LYG2_9PROT</name>
<evidence type="ECO:0000256" key="2">
    <source>
        <dbReference type="SAM" id="Phobius"/>
    </source>
</evidence>
<organism evidence="3 4">
    <name type="scientific">Henriciella marina</name>
    <dbReference type="NCBI Taxonomy" id="453851"/>
    <lineage>
        <taxon>Bacteria</taxon>
        <taxon>Pseudomonadati</taxon>
        <taxon>Pseudomonadota</taxon>
        <taxon>Alphaproteobacteria</taxon>
        <taxon>Hyphomonadales</taxon>
        <taxon>Hyphomonadaceae</taxon>
        <taxon>Henriciella</taxon>
    </lineage>
</organism>
<keyword evidence="4" id="KW-1185">Reference proteome</keyword>
<keyword evidence="2" id="KW-1133">Transmembrane helix</keyword>
<sequence>MTEENLEVLIVIGGGIAAIVLLMIVWFVWKNSRTTGQALKLALDGVGHEFRFNLQRVLSELRELNTNGDVREDLTVQLGWPQLAGLLAQPAIKDRRSLERLDATYQTLEARRSEVRHGQTDDTIGAYRRSAIEALAILYLWEHNKGGLPEKAPSASRSAVRNWMKSLGFTKALIPGMALRDEVFKDVRRLRIPLRPSEPGMTAEAYYGTPARDGGEAQGELVASVPEEVEPAPPADEPVQMAAEPEIEEAPAENDFPAPEGEQRAAEASVGHEPVVDNTVVEPTPAPLSGDLAQPSRRRRRRR</sequence>
<keyword evidence="2" id="KW-0812">Transmembrane</keyword>
<feature type="region of interest" description="Disordered" evidence="1">
    <location>
        <begin position="198"/>
        <end position="303"/>
    </location>
</feature>
<dbReference type="EMBL" id="JAPWGW010000003">
    <property type="protein sequence ID" value="MCZ4298548.1"/>
    <property type="molecule type" value="Genomic_DNA"/>
</dbReference>
<comment type="caution">
    <text evidence="3">The sequence shown here is derived from an EMBL/GenBank/DDBJ whole genome shotgun (WGS) entry which is preliminary data.</text>
</comment>
<accession>A0ABT4LYG2</accession>
<proteinExistence type="predicted"/>
<reference evidence="3" key="1">
    <citation type="submission" date="2022-12" db="EMBL/GenBank/DDBJ databases">
        <title>Bacterial isolates from different developmental stages of Nematostella vectensis.</title>
        <authorList>
            <person name="Fraune S."/>
        </authorList>
    </citation>
    <scope>NUCLEOTIDE SEQUENCE</scope>
    <source>
        <strain evidence="3">G21632-S1</strain>
    </source>
</reference>
<keyword evidence="2" id="KW-0472">Membrane</keyword>
<dbReference type="RefSeq" id="WP_269402618.1">
    <property type="nucleotide sequence ID" value="NZ_JAPWGW010000003.1"/>
</dbReference>
<evidence type="ECO:0000256" key="1">
    <source>
        <dbReference type="SAM" id="MobiDB-lite"/>
    </source>
</evidence>
<evidence type="ECO:0000313" key="4">
    <source>
        <dbReference type="Proteomes" id="UP001083770"/>
    </source>
</evidence>
<protein>
    <submittedName>
        <fullName evidence="3">Uncharacterized protein</fullName>
    </submittedName>
</protein>
<feature type="transmembrane region" description="Helical" evidence="2">
    <location>
        <begin position="6"/>
        <end position="29"/>
    </location>
</feature>